<evidence type="ECO:0000313" key="1">
    <source>
        <dbReference type="EMBL" id="SSX21128.1"/>
    </source>
</evidence>
<dbReference type="SUPFAM" id="SSF52047">
    <property type="entry name" value="RNI-like"/>
    <property type="match status" value="1"/>
</dbReference>
<reference evidence="1" key="1">
    <citation type="submission" date="2018-07" db="EMBL/GenBank/DDBJ databases">
        <authorList>
            <person name="Quirk P.G."/>
            <person name="Krulwich T.A."/>
        </authorList>
    </citation>
    <scope>NUCLEOTIDE SEQUENCE</scope>
</reference>
<dbReference type="AlphaFoldDB" id="A0A336M527"/>
<sequence length="321" mass="37618">MISNIRLLSSLRLTSRFSRGIASEEKKIPKKYDLYEQDQSKDSKSVIQKEYEVKESWNDPEEQKAQEELEKPLTARERKISEDKKRLQWAKPVVDLKKDYHTKFAAFNSETNHSDYLSMVSQPWNFSISNIRRVIDNYVLKREAFMQQFIPERLNTCGPDLATTHFICFRGGRVKFVGKPEWATQKNLAEYPNRYDPDYIVEEVEYDDLPLHYSGVENIRDLLQCKRISLKNSPYFDDWCLDRLSGNNFPVLETLDLRGTKGITFNSMTCIYRLTGLKKLYLSRDDSVQWRLSIAMLEEMNPNLTVISEVLPPESNKGENK</sequence>
<organism evidence="1">
    <name type="scientific">Culicoides sonorensis</name>
    <name type="common">Biting midge</name>
    <dbReference type="NCBI Taxonomy" id="179676"/>
    <lineage>
        <taxon>Eukaryota</taxon>
        <taxon>Metazoa</taxon>
        <taxon>Ecdysozoa</taxon>
        <taxon>Arthropoda</taxon>
        <taxon>Hexapoda</taxon>
        <taxon>Insecta</taxon>
        <taxon>Pterygota</taxon>
        <taxon>Neoptera</taxon>
        <taxon>Endopterygota</taxon>
        <taxon>Diptera</taxon>
        <taxon>Nematocera</taxon>
        <taxon>Chironomoidea</taxon>
        <taxon>Ceratopogonidae</taxon>
        <taxon>Ceratopogoninae</taxon>
        <taxon>Culicoides</taxon>
        <taxon>Monoculicoides</taxon>
    </lineage>
</organism>
<proteinExistence type="predicted"/>
<name>A0A336M527_CULSO</name>
<dbReference type="EMBL" id="UFQT01000174">
    <property type="protein sequence ID" value="SSX21128.1"/>
    <property type="molecule type" value="Genomic_DNA"/>
</dbReference>
<dbReference type="Gene3D" id="3.80.10.10">
    <property type="entry name" value="Ribonuclease Inhibitor"/>
    <property type="match status" value="1"/>
</dbReference>
<accession>A0A336M527</accession>
<dbReference type="InterPro" id="IPR032675">
    <property type="entry name" value="LRR_dom_sf"/>
</dbReference>
<protein>
    <submittedName>
        <fullName evidence="1">CSON003903 protein</fullName>
    </submittedName>
</protein>
<dbReference type="VEuPathDB" id="VectorBase:CSON003903"/>
<gene>
    <name evidence="1" type="primary">CSON003903</name>
</gene>